<dbReference type="InterPro" id="IPR002792">
    <property type="entry name" value="TRAM_dom"/>
</dbReference>
<feature type="binding site" evidence="4">
    <location>
        <position position="334"/>
    </location>
    <ligand>
        <name>S-adenosyl-L-methionine</name>
        <dbReference type="ChEBI" id="CHEBI:59789"/>
    </ligand>
</feature>
<evidence type="ECO:0000259" key="6">
    <source>
        <dbReference type="PROSITE" id="PS50926"/>
    </source>
</evidence>
<dbReference type="Gene3D" id="2.40.50.1070">
    <property type="match status" value="1"/>
</dbReference>
<dbReference type="EMBL" id="CAAJVP010000004">
    <property type="protein sequence ID" value="VHY00353.1"/>
    <property type="molecule type" value="Genomic_DNA"/>
</dbReference>
<comment type="caution">
    <text evidence="7">The sequence shown here is derived from an EMBL/GenBank/DDBJ whole genome shotgun (WGS) entry which is preliminary data.</text>
</comment>
<dbReference type="FunFam" id="3.40.50.150:FF:000009">
    <property type="entry name" value="23S rRNA (Uracil(1939)-C(5))-methyltransferase RlmD"/>
    <property type="match status" value="1"/>
</dbReference>
<feature type="domain" description="TRAM" evidence="6">
    <location>
        <begin position="1"/>
        <end position="59"/>
    </location>
</feature>
<proteinExistence type="inferred from homology"/>
<keyword evidence="1 4" id="KW-0489">Methyltransferase</keyword>
<evidence type="ECO:0000256" key="3">
    <source>
        <dbReference type="ARBA" id="ARBA00022691"/>
    </source>
</evidence>
<keyword evidence="2 4" id="KW-0808">Transferase</keyword>
<evidence type="ECO:0000313" key="8">
    <source>
        <dbReference type="Proteomes" id="UP000372533"/>
    </source>
</evidence>
<dbReference type="Proteomes" id="UP000372533">
    <property type="component" value="Unassembled WGS sequence"/>
</dbReference>
<keyword evidence="3 4" id="KW-0949">S-adenosyl-L-methionine</keyword>
<feature type="binding site" evidence="4">
    <location>
        <position position="382"/>
    </location>
    <ligand>
        <name>S-adenosyl-L-methionine</name>
        <dbReference type="ChEBI" id="CHEBI:59789"/>
    </ligand>
</feature>
<dbReference type="PROSITE" id="PS51687">
    <property type="entry name" value="SAM_MT_RNA_M5U"/>
    <property type="match status" value="1"/>
</dbReference>
<dbReference type="Gene3D" id="2.40.50.140">
    <property type="entry name" value="Nucleic acid-binding proteins"/>
    <property type="match status" value="1"/>
</dbReference>
<dbReference type="PANTHER" id="PTHR11061">
    <property type="entry name" value="RNA M5U METHYLTRANSFERASE"/>
    <property type="match status" value="1"/>
</dbReference>
<dbReference type="PROSITE" id="PS50926">
    <property type="entry name" value="TRAM"/>
    <property type="match status" value="1"/>
</dbReference>
<dbReference type="PROSITE" id="PS01231">
    <property type="entry name" value="TRMA_2"/>
    <property type="match status" value="1"/>
</dbReference>
<feature type="binding site" evidence="4">
    <location>
        <position position="313"/>
    </location>
    <ligand>
        <name>S-adenosyl-L-methionine</name>
        <dbReference type="ChEBI" id="CHEBI:59789"/>
    </ligand>
</feature>
<feature type="binding site" evidence="4">
    <location>
        <position position="284"/>
    </location>
    <ligand>
        <name>S-adenosyl-L-methionine</name>
        <dbReference type="ChEBI" id="CHEBI:59789"/>
    </ligand>
</feature>
<accession>A0AB74R196</accession>
<dbReference type="InterPro" id="IPR030391">
    <property type="entry name" value="MeTrfase_TrmA_CS"/>
</dbReference>
<dbReference type="FunFam" id="2.40.50.1070:FF:000003">
    <property type="entry name" value="23S rRNA (Uracil-5-)-methyltransferase RumA"/>
    <property type="match status" value="1"/>
</dbReference>
<gene>
    <name evidence="7" type="primary">rumA</name>
    <name evidence="7" type="ORF">SAMEA1402366_01128</name>
</gene>
<evidence type="ECO:0000256" key="5">
    <source>
        <dbReference type="PROSITE-ProRule" id="PRU10015"/>
    </source>
</evidence>
<dbReference type="EC" id="2.1.1.189" evidence="7"/>
<organism evidence="7 8">
    <name type="scientific">Clostridioides difficile</name>
    <name type="common">Peptoclostridium difficile</name>
    <dbReference type="NCBI Taxonomy" id="1496"/>
    <lineage>
        <taxon>Bacteria</taxon>
        <taxon>Bacillati</taxon>
        <taxon>Bacillota</taxon>
        <taxon>Clostridia</taxon>
        <taxon>Peptostreptococcales</taxon>
        <taxon>Peptostreptococcaceae</taxon>
        <taxon>Clostridioides</taxon>
    </lineage>
</organism>
<sequence length="544" mass="61588">MLSKNEMYIVDIVDIGQGGVGVGKYNGITVFVEGGLIHDKVKVRINKVKKNYAEGDIVEIIEKSPFRVKRVCSDNLRDCGGCQIQDLDYNKQLEMKTNEVKQVLSRIGKLEDVEVHDTIGMDNPYRYRNKAQFPIQKNNGIPIIGFYKKKTHDVISTEKCVIQHEINDKIVKIIKTYIRAYKVSIYDEKTHTGLIRHLVTKIGFTTKEVMVVLVANGNKLPYLKELASVLKENIPGFKTLVVNVNQKDTNAILGRENIVIYGDGKINDYIGDLVFEISPLSFFQVNPVQTKVLYDKALEYANLNDTDTVFDIYCGIGTISLFLAQKAKKVYGIEIIDDAIKDAKINAKLNNIHNAEFYVGKAEEIVPKMYREGKTANVVVVDPPRKGCDEKVLETIVSMNPERIVYVSCNPSTLARDLDYLNVHGFKCVEAQPVDMFPHSTHVETVALLSKLDVDKHIDVEIKLDELDLTSAESKATYAQIKEYVLEKFGLKVSTLYIAQIKKKCGIELREHYNKSKKDNQAIPQCTPEKEEAIMDALRHFKMI</sequence>
<comment type="similarity">
    <text evidence="4">Belongs to the class I-like SAM-binding methyltransferase superfamily. RNA M5U methyltransferase family.</text>
</comment>
<dbReference type="PANTHER" id="PTHR11061:SF30">
    <property type="entry name" value="TRNA (URACIL(54)-C(5))-METHYLTRANSFERASE"/>
    <property type="match status" value="1"/>
</dbReference>
<reference evidence="7 8" key="1">
    <citation type="submission" date="2019-04" db="EMBL/GenBank/DDBJ databases">
        <authorList>
            <consortium name="Pathogen Informatics"/>
        </authorList>
    </citation>
    <scope>NUCLEOTIDE SEQUENCE [LARGE SCALE GENOMIC DNA]</scope>
    <source>
        <strain evidence="8">tl291</strain>
    </source>
</reference>
<protein>
    <submittedName>
        <fullName evidence="7">23S rRNA (Uracil-5-)-methyltransferase RumA (23S rRNA(M-5-U1939)-methyltransferase)</fullName>
        <ecNumber evidence="7">2.1.1.-</ecNumber>
        <ecNumber evidence="7">2.1.1.189</ecNumber>
    </submittedName>
</protein>
<dbReference type="NCBIfam" id="TIGR00479">
    <property type="entry name" value="rumA"/>
    <property type="match status" value="1"/>
</dbReference>
<dbReference type="SUPFAM" id="SSF53335">
    <property type="entry name" value="S-adenosyl-L-methionine-dependent methyltransferases"/>
    <property type="match status" value="1"/>
</dbReference>
<feature type="active site" description="Nucleophile" evidence="4">
    <location>
        <position position="409"/>
    </location>
</feature>
<feature type="active site" evidence="5">
    <location>
        <position position="409"/>
    </location>
</feature>
<dbReference type="GO" id="GO:0070475">
    <property type="term" value="P:rRNA base methylation"/>
    <property type="evidence" value="ECO:0007669"/>
    <property type="project" value="TreeGrafter"/>
</dbReference>
<name>A0AB74R196_CLODI</name>
<dbReference type="CDD" id="cd02440">
    <property type="entry name" value="AdoMet_MTases"/>
    <property type="match status" value="1"/>
</dbReference>
<evidence type="ECO:0000256" key="4">
    <source>
        <dbReference type="PROSITE-ProRule" id="PRU01024"/>
    </source>
</evidence>
<dbReference type="InterPro" id="IPR012340">
    <property type="entry name" value="NA-bd_OB-fold"/>
</dbReference>
<dbReference type="InterPro" id="IPR029063">
    <property type="entry name" value="SAM-dependent_MTases_sf"/>
</dbReference>
<dbReference type="Pfam" id="PF05958">
    <property type="entry name" value="tRNA_U5-meth_tr"/>
    <property type="match status" value="1"/>
</dbReference>
<dbReference type="GO" id="GO:0070041">
    <property type="term" value="F:rRNA (uridine-C5-)-methyltransferase activity"/>
    <property type="evidence" value="ECO:0007669"/>
    <property type="project" value="TreeGrafter"/>
</dbReference>
<dbReference type="InterPro" id="IPR010280">
    <property type="entry name" value="U5_MeTrfase_fam"/>
</dbReference>
<dbReference type="InterPro" id="IPR030390">
    <property type="entry name" value="MeTrfase_TrmA_AS"/>
</dbReference>
<dbReference type="Gene3D" id="3.40.50.150">
    <property type="entry name" value="Vaccinia Virus protein VP39"/>
    <property type="match status" value="1"/>
</dbReference>
<dbReference type="AlphaFoldDB" id="A0AB74R196"/>
<evidence type="ECO:0000256" key="1">
    <source>
        <dbReference type="ARBA" id="ARBA00022603"/>
    </source>
</evidence>
<dbReference type="Pfam" id="PF01938">
    <property type="entry name" value="TRAM"/>
    <property type="match status" value="1"/>
</dbReference>
<evidence type="ECO:0000313" key="7">
    <source>
        <dbReference type="EMBL" id="VHY00353.1"/>
    </source>
</evidence>
<evidence type="ECO:0000256" key="2">
    <source>
        <dbReference type="ARBA" id="ARBA00022679"/>
    </source>
</evidence>
<dbReference type="EC" id="2.1.1.-" evidence="7"/>
<dbReference type="SUPFAM" id="SSF50249">
    <property type="entry name" value="Nucleic acid-binding proteins"/>
    <property type="match status" value="1"/>
</dbReference>
<dbReference type="PROSITE" id="PS01230">
    <property type="entry name" value="TRMA_1"/>
    <property type="match status" value="1"/>
</dbReference>